<dbReference type="RefSeq" id="WP_164776685.1">
    <property type="nucleotide sequence ID" value="NZ_CABMNB010000030.1"/>
</dbReference>
<comment type="caution">
    <text evidence="1">The sequence shown here is derived from an EMBL/GenBank/DDBJ whole genome shotgun (WGS) entry which is preliminary data.</text>
</comment>
<accession>A0ABT4FPJ1</accession>
<evidence type="ECO:0000313" key="1">
    <source>
        <dbReference type="EMBL" id="MCY9606092.1"/>
    </source>
</evidence>
<keyword evidence="2" id="KW-1185">Reference proteome</keyword>
<protein>
    <recommendedName>
        <fullName evidence="3">Enolase C-terminal domain-containing protein</fullName>
    </recommendedName>
</protein>
<dbReference type="EMBL" id="JAMDMM010000009">
    <property type="protein sequence ID" value="MCY9606092.1"/>
    <property type="molecule type" value="Genomic_DNA"/>
</dbReference>
<sequence>MFLSDDPVKTGPVIKEGEVQLPMPPGIGCVLSLKKLDHILPITISSSFFI</sequence>
<proteinExistence type="predicted"/>
<dbReference type="Proteomes" id="UP001209276">
    <property type="component" value="Unassembled WGS sequence"/>
</dbReference>
<evidence type="ECO:0008006" key="3">
    <source>
        <dbReference type="Google" id="ProtNLM"/>
    </source>
</evidence>
<organism evidence="1 2">
    <name type="scientific">Paenibacillus thiaminolyticus</name>
    <name type="common">Bacillus thiaminolyticus</name>
    <dbReference type="NCBI Taxonomy" id="49283"/>
    <lineage>
        <taxon>Bacteria</taxon>
        <taxon>Bacillati</taxon>
        <taxon>Bacillota</taxon>
        <taxon>Bacilli</taxon>
        <taxon>Bacillales</taxon>
        <taxon>Paenibacillaceae</taxon>
        <taxon>Paenibacillus</taxon>
    </lineage>
</organism>
<dbReference type="GeneID" id="77000083"/>
<reference evidence="1 2" key="1">
    <citation type="submission" date="2022-05" db="EMBL/GenBank/DDBJ databases">
        <title>Genome Sequencing of Bee-Associated Microbes.</title>
        <authorList>
            <person name="Dunlap C."/>
        </authorList>
    </citation>
    <scope>NUCLEOTIDE SEQUENCE [LARGE SCALE GENOMIC DNA]</scope>
    <source>
        <strain evidence="1 2">NRRL B-14613</strain>
    </source>
</reference>
<evidence type="ECO:0000313" key="2">
    <source>
        <dbReference type="Proteomes" id="UP001209276"/>
    </source>
</evidence>
<name>A0ABT4FPJ1_PANTH</name>
<gene>
    <name evidence="1" type="ORF">M5W83_02815</name>
</gene>